<gene>
    <name evidence="1" type="ORF">VICG_01639</name>
</gene>
<dbReference type="GeneID" id="19882349"/>
<evidence type="ECO:0000313" key="2">
    <source>
        <dbReference type="Proteomes" id="UP000011082"/>
    </source>
</evidence>
<evidence type="ECO:0000313" key="1">
    <source>
        <dbReference type="EMBL" id="ELA41266.1"/>
    </source>
</evidence>
<sequence>MDSDDDIRVFLESPRTHELVSEADIKTSRGRKSNKRKEKLPPYIPFRNIYEETDFSKLTERQKIMALKFQSASSRLSSLFLAVNDIAQANDSNVSSKKKNLSIIHSCHSSSKYSNDNCSDHSCQNGCIRDAKKLQEFLVWLEDKISKDKKNKHQAIVKKLKSMLLKTKCICSLEDNLYESVLKIIN</sequence>
<dbReference type="EMBL" id="JH370146">
    <property type="protein sequence ID" value="ELA41266.1"/>
    <property type="molecule type" value="Genomic_DNA"/>
</dbReference>
<dbReference type="HOGENOM" id="CLU_1455458_0_0_1"/>
<protein>
    <submittedName>
        <fullName evidence="1">Uncharacterized protein</fullName>
    </submittedName>
</protein>
<reference evidence="2" key="1">
    <citation type="submission" date="2011-05" db="EMBL/GenBank/DDBJ databases">
        <title>The genome sequence of Vittaforma corneae strain ATCC 50505.</title>
        <authorList>
            <consortium name="The Broad Institute Genome Sequencing Platform"/>
            <person name="Cuomo C."/>
            <person name="Didier E."/>
            <person name="Bowers L."/>
            <person name="Young S.K."/>
            <person name="Zeng Q."/>
            <person name="Gargeya S."/>
            <person name="Fitzgerald M."/>
            <person name="Haas B."/>
            <person name="Abouelleil A."/>
            <person name="Alvarado L."/>
            <person name="Arachchi H.M."/>
            <person name="Berlin A."/>
            <person name="Chapman S.B."/>
            <person name="Gearin G."/>
            <person name="Goldberg J."/>
            <person name="Griggs A."/>
            <person name="Gujja S."/>
            <person name="Hansen M."/>
            <person name="Heiman D."/>
            <person name="Howarth C."/>
            <person name="Larimer J."/>
            <person name="Lui A."/>
            <person name="MacDonald P.J.P."/>
            <person name="McCowen C."/>
            <person name="Montmayeur A."/>
            <person name="Murphy C."/>
            <person name="Neiman D."/>
            <person name="Pearson M."/>
            <person name="Priest M."/>
            <person name="Roberts A."/>
            <person name="Saif S."/>
            <person name="Shea T."/>
            <person name="Sisk P."/>
            <person name="Stolte C."/>
            <person name="Sykes S."/>
            <person name="Wortman J."/>
            <person name="Nusbaum C."/>
            <person name="Birren B."/>
        </authorList>
    </citation>
    <scope>NUCLEOTIDE SEQUENCE [LARGE SCALE GENOMIC DNA]</scope>
    <source>
        <strain evidence="2">ATCC 50505</strain>
    </source>
</reference>
<dbReference type="OrthoDB" id="2196291at2759"/>
<dbReference type="AlphaFoldDB" id="L2GK93"/>
<dbReference type="VEuPathDB" id="MicrosporidiaDB:VICG_01639"/>
<dbReference type="Proteomes" id="UP000011082">
    <property type="component" value="Unassembled WGS sequence"/>
</dbReference>
<organism evidence="1 2">
    <name type="scientific">Vittaforma corneae (strain ATCC 50505)</name>
    <name type="common">Microsporidian parasite</name>
    <name type="synonym">Nosema corneum</name>
    <dbReference type="NCBI Taxonomy" id="993615"/>
    <lineage>
        <taxon>Eukaryota</taxon>
        <taxon>Fungi</taxon>
        <taxon>Fungi incertae sedis</taxon>
        <taxon>Microsporidia</taxon>
        <taxon>Nosematidae</taxon>
        <taxon>Vittaforma</taxon>
    </lineage>
</organism>
<accession>L2GK93</accession>
<dbReference type="RefSeq" id="XP_007605084.1">
    <property type="nucleotide sequence ID" value="XM_007605022.1"/>
</dbReference>
<keyword evidence="2" id="KW-1185">Reference proteome</keyword>
<name>L2GK93_VITCO</name>
<dbReference type="InParanoid" id="L2GK93"/>
<proteinExistence type="predicted"/>